<sequence length="70" mass="8187">MTTHAHDGPMLYGRSDLRRRGIKVSNDTLLRWEREGRFPVRLRPGRYVVAWYASEIEDYLLRLGAERGIG</sequence>
<accession>A0A1U6IHK5</accession>
<dbReference type="InterPro" id="IPR010260">
    <property type="entry name" value="AlpA"/>
</dbReference>
<evidence type="ECO:0000313" key="2">
    <source>
        <dbReference type="Proteomes" id="UP000190989"/>
    </source>
</evidence>
<name>A0A1U6IHK5_9SPHN</name>
<reference evidence="2" key="1">
    <citation type="submission" date="2017-02" db="EMBL/GenBank/DDBJ databases">
        <authorList>
            <person name="Varghese N."/>
            <person name="Submissions S."/>
        </authorList>
    </citation>
    <scope>NUCLEOTIDE SEQUENCE [LARGE SCALE GENOMIC DNA]</scope>
    <source>
        <strain evidence="2">SM117</strain>
    </source>
</reference>
<dbReference type="RefSeq" id="WP_079731344.1">
    <property type="nucleotide sequence ID" value="NZ_FVZE01000006.1"/>
</dbReference>
<proteinExistence type="predicted"/>
<protein>
    <submittedName>
        <fullName evidence="1">Prophage CP4-57 regulatory protein (AlpA)</fullName>
    </submittedName>
</protein>
<keyword evidence="2" id="KW-1185">Reference proteome</keyword>
<dbReference type="Proteomes" id="UP000190989">
    <property type="component" value="Unassembled WGS sequence"/>
</dbReference>
<dbReference type="Pfam" id="PF05930">
    <property type="entry name" value="Phage_AlpA"/>
    <property type="match status" value="1"/>
</dbReference>
<dbReference type="EMBL" id="FVZE01000006">
    <property type="protein sequence ID" value="SLK07501.1"/>
    <property type="molecule type" value="Genomic_DNA"/>
</dbReference>
<dbReference type="AlphaFoldDB" id="A0A1U6IHK5"/>
<dbReference type="STRING" id="428990.SAMN06295987_106268"/>
<gene>
    <name evidence="1" type="ORF">SAMN06295987_106268</name>
</gene>
<organism evidence="1 2">
    <name type="scientific">Novosphingobium mathurense</name>
    <dbReference type="NCBI Taxonomy" id="428990"/>
    <lineage>
        <taxon>Bacteria</taxon>
        <taxon>Pseudomonadati</taxon>
        <taxon>Pseudomonadota</taxon>
        <taxon>Alphaproteobacteria</taxon>
        <taxon>Sphingomonadales</taxon>
        <taxon>Sphingomonadaceae</taxon>
        <taxon>Novosphingobium</taxon>
    </lineage>
</organism>
<evidence type="ECO:0000313" key="1">
    <source>
        <dbReference type="EMBL" id="SLK07501.1"/>
    </source>
</evidence>